<keyword evidence="4" id="KW-0788">Thiol protease</keyword>
<evidence type="ECO:0000256" key="5">
    <source>
        <dbReference type="ARBA" id="ARBA00044503"/>
    </source>
</evidence>
<proteinExistence type="inferred from homology"/>
<gene>
    <name evidence="7" type="ORF">JKK62_00330</name>
</gene>
<evidence type="ECO:0000256" key="4">
    <source>
        <dbReference type="ARBA" id="ARBA00022807"/>
    </source>
</evidence>
<evidence type="ECO:0000256" key="6">
    <source>
        <dbReference type="ARBA" id="ARBA00044538"/>
    </source>
</evidence>
<dbReference type="AlphaFoldDB" id="A0A934TYU2"/>
<keyword evidence="8" id="KW-1185">Reference proteome</keyword>
<keyword evidence="2 7" id="KW-0645">Protease</keyword>
<evidence type="ECO:0000256" key="1">
    <source>
        <dbReference type="ARBA" id="ARBA00022517"/>
    </source>
</evidence>
<dbReference type="Pfam" id="PF04327">
    <property type="entry name" value="Peptidase_Prp"/>
    <property type="match status" value="1"/>
</dbReference>
<organism evidence="7 8">
    <name type="scientific">Ruminococcus difficilis</name>
    <dbReference type="NCBI Taxonomy" id="2763069"/>
    <lineage>
        <taxon>Bacteria</taxon>
        <taxon>Bacillati</taxon>
        <taxon>Bacillota</taxon>
        <taxon>Clostridia</taxon>
        <taxon>Eubacteriales</taxon>
        <taxon>Oscillospiraceae</taxon>
        <taxon>Ruminococcus</taxon>
    </lineage>
</organism>
<dbReference type="GO" id="GO:0042254">
    <property type="term" value="P:ribosome biogenesis"/>
    <property type="evidence" value="ECO:0007669"/>
    <property type="project" value="UniProtKB-KW"/>
</dbReference>
<comment type="caution">
    <text evidence="7">The sequence shown here is derived from an EMBL/GenBank/DDBJ whole genome shotgun (WGS) entry which is preliminary data.</text>
</comment>
<evidence type="ECO:0000313" key="8">
    <source>
        <dbReference type="Proteomes" id="UP000633365"/>
    </source>
</evidence>
<accession>A0A934TYU2</accession>
<dbReference type="InterPro" id="IPR036764">
    <property type="entry name" value="Peptidase_Prp_sf"/>
</dbReference>
<reference evidence="7" key="1">
    <citation type="submission" date="2021-01" db="EMBL/GenBank/DDBJ databases">
        <title>Genome public.</title>
        <authorList>
            <person name="Liu C."/>
            <person name="Sun Q."/>
        </authorList>
    </citation>
    <scope>NUCLEOTIDE SEQUENCE</scope>
    <source>
        <strain evidence="7">M6</strain>
    </source>
</reference>
<evidence type="ECO:0000256" key="3">
    <source>
        <dbReference type="ARBA" id="ARBA00022801"/>
    </source>
</evidence>
<name>A0A934TYU2_9FIRM</name>
<keyword evidence="3" id="KW-0378">Hydrolase</keyword>
<dbReference type="GO" id="GO:0008234">
    <property type="term" value="F:cysteine-type peptidase activity"/>
    <property type="evidence" value="ECO:0007669"/>
    <property type="project" value="UniProtKB-KW"/>
</dbReference>
<dbReference type="Proteomes" id="UP000633365">
    <property type="component" value="Unassembled WGS sequence"/>
</dbReference>
<dbReference type="SUPFAM" id="SSF118010">
    <property type="entry name" value="TM1457-like"/>
    <property type="match status" value="1"/>
</dbReference>
<dbReference type="PANTHER" id="PTHR39178:SF1">
    <property type="entry name" value="RIBOSOMAL-PROCESSING CYSTEINE PROTEASE PRP"/>
    <property type="match status" value="1"/>
</dbReference>
<dbReference type="Gene3D" id="3.30.70.1490">
    <property type="entry name" value="Cysteine protease Prp"/>
    <property type="match status" value="1"/>
</dbReference>
<dbReference type="EMBL" id="JAEQMG010000010">
    <property type="protein sequence ID" value="MBK6087115.1"/>
    <property type="molecule type" value="Genomic_DNA"/>
</dbReference>
<dbReference type="GO" id="GO:0006508">
    <property type="term" value="P:proteolysis"/>
    <property type="evidence" value="ECO:0007669"/>
    <property type="project" value="UniProtKB-KW"/>
</dbReference>
<sequence>MMIKVEFFGNEPVYGFHITGHSDINPEGPEILCAAVSSAAYMTANTVTDVIHLEPELKVADGDMMLKVKTEQEAIRCRDLFDGLKLHLSAIAQDYPKYLIITNSEV</sequence>
<keyword evidence="1" id="KW-0690">Ribosome biogenesis</keyword>
<evidence type="ECO:0000256" key="2">
    <source>
        <dbReference type="ARBA" id="ARBA00022670"/>
    </source>
</evidence>
<dbReference type="InterPro" id="IPR007422">
    <property type="entry name" value="Peptidase_Prp"/>
</dbReference>
<dbReference type="PANTHER" id="PTHR39178">
    <property type="entry name" value="HYPOTHETICAL RIBOSOME-ASSOCIATED PROTEIN"/>
    <property type="match status" value="1"/>
</dbReference>
<evidence type="ECO:0000313" key="7">
    <source>
        <dbReference type="EMBL" id="MBK6087115.1"/>
    </source>
</evidence>
<comment type="similarity">
    <text evidence="5">Belongs to the Prp family.</text>
</comment>
<dbReference type="CDD" id="cd16332">
    <property type="entry name" value="Prp-like"/>
    <property type="match status" value="1"/>
</dbReference>
<protein>
    <recommendedName>
        <fullName evidence="6">Ribosomal processing cysteine protease Prp</fullName>
    </recommendedName>
</protein>